<keyword evidence="2" id="KW-1185">Reference proteome</keyword>
<evidence type="ECO:0000313" key="2">
    <source>
        <dbReference type="Proteomes" id="UP000621454"/>
    </source>
</evidence>
<organism evidence="1 2">
    <name type="scientific">Gordonia jinhuaensis</name>
    <dbReference type="NCBI Taxonomy" id="1517702"/>
    <lineage>
        <taxon>Bacteria</taxon>
        <taxon>Bacillati</taxon>
        <taxon>Actinomycetota</taxon>
        <taxon>Actinomycetes</taxon>
        <taxon>Mycobacteriales</taxon>
        <taxon>Gordoniaceae</taxon>
        <taxon>Gordonia</taxon>
    </lineage>
</organism>
<dbReference type="InterPro" id="IPR009097">
    <property type="entry name" value="Cyclic_Pdiesterase"/>
</dbReference>
<evidence type="ECO:0008006" key="3">
    <source>
        <dbReference type="Google" id="ProtNLM"/>
    </source>
</evidence>
<sequence>MAHSVELLLDPESESWVVGIWAALSAAGLPSQGAIRSGTNRPHVTLVAAEHISPEVDTSLASILPADPLRLGLTSVVVFGGKRATIALGVVMTDALMSVHREVAAATTPHATRVFHHARPGDWTPHVTIARRVPGDRIGEVLGTIGVVGDGVTVAPQRDATAVALRRWDSDTRTDVVFGG</sequence>
<dbReference type="Proteomes" id="UP000621454">
    <property type="component" value="Unassembled WGS sequence"/>
</dbReference>
<dbReference type="RefSeq" id="WP_188588723.1">
    <property type="nucleotide sequence ID" value="NZ_BMGC01000053.1"/>
</dbReference>
<dbReference type="Pfam" id="PF13563">
    <property type="entry name" value="2_5_RNA_ligase2"/>
    <property type="match status" value="1"/>
</dbReference>
<gene>
    <name evidence="1" type="ORF">GCM10011489_37840</name>
</gene>
<comment type="caution">
    <text evidence="1">The sequence shown here is derived from an EMBL/GenBank/DDBJ whole genome shotgun (WGS) entry which is preliminary data.</text>
</comment>
<reference evidence="1" key="2">
    <citation type="submission" date="2020-09" db="EMBL/GenBank/DDBJ databases">
        <authorList>
            <person name="Sun Q."/>
            <person name="Zhou Y."/>
        </authorList>
    </citation>
    <scope>NUCLEOTIDE SEQUENCE</scope>
    <source>
        <strain evidence="1">CGMCC 1.12827</strain>
    </source>
</reference>
<evidence type="ECO:0000313" key="1">
    <source>
        <dbReference type="EMBL" id="GGB47031.1"/>
    </source>
</evidence>
<protein>
    <recommendedName>
        <fullName evidence="3">2'-5' RNA ligase superfamily protein</fullName>
    </recommendedName>
</protein>
<proteinExistence type="predicted"/>
<accession>A0A916TIK1</accession>
<dbReference type="AlphaFoldDB" id="A0A916TIK1"/>
<reference evidence="1" key="1">
    <citation type="journal article" date="2014" name="Int. J. Syst. Evol. Microbiol.">
        <title>Complete genome sequence of Corynebacterium casei LMG S-19264T (=DSM 44701T), isolated from a smear-ripened cheese.</title>
        <authorList>
            <consortium name="US DOE Joint Genome Institute (JGI-PGF)"/>
            <person name="Walter F."/>
            <person name="Albersmeier A."/>
            <person name="Kalinowski J."/>
            <person name="Ruckert C."/>
        </authorList>
    </citation>
    <scope>NUCLEOTIDE SEQUENCE</scope>
    <source>
        <strain evidence="1">CGMCC 1.12827</strain>
    </source>
</reference>
<dbReference type="Gene3D" id="3.90.1140.10">
    <property type="entry name" value="Cyclic phosphodiesterase"/>
    <property type="match status" value="1"/>
</dbReference>
<dbReference type="SUPFAM" id="SSF55144">
    <property type="entry name" value="LigT-like"/>
    <property type="match status" value="1"/>
</dbReference>
<dbReference type="PANTHER" id="PTHR36039">
    <property type="match status" value="1"/>
</dbReference>
<dbReference type="PANTHER" id="PTHR36039:SF2">
    <property type="entry name" value="RNA LIGASE_CYCLIC NUCLEOTIDE PHOSPHODIESTERASE FAMILY PROTEIN"/>
    <property type="match status" value="1"/>
</dbReference>
<dbReference type="EMBL" id="BMGC01000053">
    <property type="protein sequence ID" value="GGB47031.1"/>
    <property type="molecule type" value="Genomic_DNA"/>
</dbReference>
<name>A0A916TIK1_9ACTN</name>